<feature type="domain" description="AB hydrolase-1" evidence="2">
    <location>
        <begin position="32"/>
        <end position="156"/>
    </location>
</feature>
<keyword evidence="3" id="KW-0378">Hydrolase</keyword>
<dbReference type="Proteomes" id="UP001501414">
    <property type="component" value="Unassembled WGS sequence"/>
</dbReference>
<dbReference type="GO" id="GO:0016787">
    <property type="term" value="F:hydrolase activity"/>
    <property type="evidence" value="ECO:0007669"/>
    <property type="project" value="UniProtKB-KW"/>
</dbReference>
<dbReference type="EMBL" id="BAAAJK010000007">
    <property type="protein sequence ID" value="GAA1387159.1"/>
    <property type="molecule type" value="Genomic_DNA"/>
</dbReference>
<proteinExistence type="predicted"/>
<name>A0ABN1XRR9_9PSEU</name>
<dbReference type="SUPFAM" id="SSF53474">
    <property type="entry name" value="alpha/beta-Hydrolases"/>
    <property type="match status" value="1"/>
</dbReference>
<reference evidence="3 4" key="1">
    <citation type="journal article" date="2019" name="Int. J. Syst. Evol. Microbiol.">
        <title>The Global Catalogue of Microorganisms (GCM) 10K type strain sequencing project: providing services to taxonomists for standard genome sequencing and annotation.</title>
        <authorList>
            <consortium name="The Broad Institute Genomics Platform"/>
            <consortium name="The Broad Institute Genome Sequencing Center for Infectious Disease"/>
            <person name="Wu L."/>
            <person name="Ma J."/>
        </authorList>
    </citation>
    <scope>NUCLEOTIDE SEQUENCE [LARGE SCALE GENOMIC DNA]</scope>
    <source>
        <strain evidence="3 4">JCM 11896</strain>
    </source>
</reference>
<keyword evidence="4" id="KW-1185">Reference proteome</keyword>
<dbReference type="InterPro" id="IPR029058">
    <property type="entry name" value="AB_hydrolase_fold"/>
</dbReference>
<dbReference type="InterPro" id="IPR000073">
    <property type="entry name" value="AB_hydrolase_1"/>
</dbReference>
<protein>
    <submittedName>
        <fullName evidence="3">Alpha/beta hydrolase</fullName>
    </submittedName>
</protein>
<evidence type="ECO:0000313" key="4">
    <source>
        <dbReference type="Proteomes" id="UP001501414"/>
    </source>
</evidence>
<feature type="compositionally biased region" description="Low complexity" evidence="1">
    <location>
        <begin position="180"/>
        <end position="196"/>
    </location>
</feature>
<organism evidence="3 4">
    <name type="scientific">Pseudonocardia kongjuensis</name>
    <dbReference type="NCBI Taxonomy" id="102227"/>
    <lineage>
        <taxon>Bacteria</taxon>
        <taxon>Bacillati</taxon>
        <taxon>Actinomycetota</taxon>
        <taxon>Actinomycetes</taxon>
        <taxon>Pseudonocardiales</taxon>
        <taxon>Pseudonocardiaceae</taxon>
        <taxon>Pseudonocardia</taxon>
    </lineage>
</organism>
<gene>
    <name evidence="3" type="ORF">GCM10009613_22280</name>
</gene>
<dbReference type="RefSeq" id="WP_344021194.1">
    <property type="nucleotide sequence ID" value="NZ_BAAAJK010000007.1"/>
</dbReference>
<evidence type="ECO:0000256" key="1">
    <source>
        <dbReference type="SAM" id="MobiDB-lite"/>
    </source>
</evidence>
<feature type="region of interest" description="Disordered" evidence="1">
    <location>
        <begin position="174"/>
        <end position="210"/>
    </location>
</feature>
<evidence type="ECO:0000259" key="2">
    <source>
        <dbReference type="Pfam" id="PF00561"/>
    </source>
</evidence>
<dbReference type="Pfam" id="PF00561">
    <property type="entry name" value="Abhydrolase_1"/>
    <property type="match status" value="1"/>
</dbReference>
<sequence length="296" mass="30813">MTGTAETAGTLTDAVLDVAGARIHFDVRGTGPLLVLVGSPMGADGFAATAALLAPDHTVVTFDPRGTGRSPVDDVDADSPVPLRAADLAALVEHLGQGPATLFGSSGGAVVSLALLQARPELVHAVVAHEPPLQELLPDAAARRATTDEMVRRYREQGAGAAWALFMEAANLPVGPPAADPTEGPGDGPGETAATGLPGADGPDPDQERQAADERHFFLHEMRETVRWVPDLDALRGRRVAVGIGADSDDQLCDLTSRALADRLGVTPERFPGGHIGFMEDPAAFDARLREVLARL</sequence>
<evidence type="ECO:0000313" key="3">
    <source>
        <dbReference type="EMBL" id="GAA1387159.1"/>
    </source>
</evidence>
<accession>A0ABN1XRR9</accession>
<comment type="caution">
    <text evidence="3">The sequence shown here is derived from an EMBL/GenBank/DDBJ whole genome shotgun (WGS) entry which is preliminary data.</text>
</comment>
<dbReference type="Gene3D" id="3.40.50.1820">
    <property type="entry name" value="alpha/beta hydrolase"/>
    <property type="match status" value="1"/>
</dbReference>